<dbReference type="Gene3D" id="3.40.50.2000">
    <property type="entry name" value="Glycogen Phosphorylase B"/>
    <property type="match status" value="1"/>
</dbReference>
<dbReference type="AlphaFoldDB" id="A0AAJ7TGE4"/>
<evidence type="ECO:0000256" key="1">
    <source>
        <dbReference type="ARBA" id="ARBA00004389"/>
    </source>
</evidence>
<dbReference type="InterPro" id="IPR013969">
    <property type="entry name" value="Oligosacch_biosynth_Alg14"/>
</dbReference>
<keyword evidence="5" id="KW-0256">Endoplasmic reticulum</keyword>
<keyword evidence="7" id="KW-0472">Membrane</keyword>
<comment type="subcellular location">
    <subcellularLocation>
        <location evidence="1">Endoplasmic reticulum membrane</location>
        <topology evidence="1">Single-pass membrane protein</topology>
    </subcellularLocation>
</comment>
<dbReference type="RefSeq" id="XP_032817374.1">
    <property type="nucleotide sequence ID" value="XM_032961483.1"/>
</dbReference>
<dbReference type="Proteomes" id="UP001318040">
    <property type="component" value="Chromosome 27"/>
</dbReference>
<sequence>MEEASCSNLLLVSLPLLVLLFLLVSRRRRETSPAARLPVSLLVVAGSGGHTTEMLRALSALPAPRYSPRLYLLGGSDPLSRAKILAHEETWGARGGEVRVEEVLRCREVAEPLGRSLLKAAVATVQAMWILLTVSQPPQLVLCNGPGTCLPILLAAWISSLIRLPLHLLYGPPPPGGDGDGGSSATRWRPRLVFLESVCRVHSLSLSARLSRCLVDHLVVQWPQIQQQQSGGWRWAAKTTYLGRVV</sequence>
<reference evidence="9" key="1">
    <citation type="submission" date="2025-08" db="UniProtKB">
        <authorList>
            <consortium name="RefSeq"/>
        </authorList>
    </citation>
    <scope>IDENTIFICATION</scope>
    <source>
        <tissue evidence="9">Sperm</tissue>
    </source>
</reference>
<dbReference type="GO" id="GO:0006488">
    <property type="term" value="P:dolichol-linked oligosaccharide biosynthetic process"/>
    <property type="evidence" value="ECO:0007669"/>
    <property type="project" value="InterPro"/>
</dbReference>
<evidence type="ECO:0000313" key="9">
    <source>
        <dbReference type="RefSeq" id="XP_032817374.1"/>
    </source>
</evidence>
<name>A0AAJ7TGE4_PETMA</name>
<dbReference type="PANTHER" id="PTHR12154">
    <property type="entry name" value="GLYCOSYL TRANSFERASE-RELATED"/>
    <property type="match status" value="1"/>
</dbReference>
<dbReference type="KEGG" id="pmrn:116946516"/>
<proteinExistence type="inferred from homology"/>
<protein>
    <recommendedName>
        <fullName evidence="3">UDP-N-acetylglucosamine transferase subunit ALG14</fullName>
    </recommendedName>
</protein>
<keyword evidence="6" id="KW-1133">Transmembrane helix</keyword>
<evidence type="ECO:0000256" key="3">
    <source>
        <dbReference type="ARBA" id="ARBA00017467"/>
    </source>
</evidence>
<dbReference type="GO" id="GO:0043541">
    <property type="term" value="C:UDP-N-acetylglucosamine transferase complex"/>
    <property type="evidence" value="ECO:0007669"/>
    <property type="project" value="TreeGrafter"/>
</dbReference>
<dbReference type="Pfam" id="PF08660">
    <property type="entry name" value="Alg14"/>
    <property type="match status" value="1"/>
</dbReference>
<evidence type="ECO:0000256" key="7">
    <source>
        <dbReference type="ARBA" id="ARBA00023136"/>
    </source>
</evidence>
<evidence type="ECO:0000256" key="4">
    <source>
        <dbReference type="ARBA" id="ARBA00022692"/>
    </source>
</evidence>
<keyword evidence="8" id="KW-1185">Reference proteome</keyword>
<keyword evidence="9" id="KW-0808">Transferase</keyword>
<comment type="similarity">
    <text evidence="2">Belongs to the ALG14 family.</text>
</comment>
<dbReference type="PANTHER" id="PTHR12154:SF4">
    <property type="entry name" value="UDP-N-ACETYLGLUCOSAMINE TRANSFERASE SUBUNIT ALG14 HOMOLOG"/>
    <property type="match status" value="1"/>
</dbReference>
<accession>A0AAJ7TGE4</accession>
<organism evidence="8 9">
    <name type="scientific">Petromyzon marinus</name>
    <name type="common">Sea lamprey</name>
    <dbReference type="NCBI Taxonomy" id="7757"/>
    <lineage>
        <taxon>Eukaryota</taxon>
        <taxon>Metazoa</taxon>
        <taxon>Chordata</taxon>
        <taxon>Craniata</taxon>
        <taxon>Vertebrata</taxon>
        <taxon>Cyclostomata</taxon>
        <taxon>Hyperoartia</taxon>
        <taxon>Petromyzontiformes</taxon>
        <taxon>Petromyzontidae</taxon>
        <taxon>Petromyzon</taxon>
    </lineage>
</organism>
<keyword evidence="4" id="KW-0812">Transmembrane</keyword>
<dbReference type="GO" id="GO:0004577">
    <property type="term" value="F:N-acetylglucosaminyldiphosphodolichol N-acetylglucosaminyltransferase activity"/>
    <property type="evidence" value="ECO:0007669"/>
    <property type="project" value="TreeGrafter"/>
</dbReference>
<evidence type="ECO:0000256" key="6">
    <source>
        <dbReference type="ARBA" id="ARBA00022989"/>
    </source>
</evidence>
<evidence type="ECO:0000256" key="5">
    <source>
        <dbReference type="ARBA" id="ARBA00022824"/>
    </source>
</evidence>
<dbReference type="CTD" id="199857"/>
<evidence type="ECO:0000256" key="2">
    <source>
        <dbReference type="ARBA" id="ARBA00009731"/>
    </source>
</evidence>
<evidence type="ECO:0000313" key="8">
    <source>
        <dbReference type="Proteomes" id="UP001318040"/>
    </source>
</evidence>
<gene>
    <name evidence="9" type="primary">ALG14</name>
</gene>